<proteinExistence type="predicted"/>
<dbReference type="Pfam" id="PF13676">
    <property type="entry name" value="TIR_2"/>
    <property type="match status" value="1"/>
</dbReference>
<comment type="caution">
    <text evidence="2">The sequence shown here is derived from an EMBL/GenBank/DDBJ whole genome shotgun (WGS) entry which is preliminary data.</text>
</comment>
<dbReference type="EMBL" id="BAAAPO010000004">
    <property type="protein sequence ID" value="GAA1780071.1"/>
    <property type="molecule type" value="Genomic_DNA"/>
</dbReference>
<sequence>MNALARPVRVFISYAHDGQVPGHRERALQLAESLRKRGVMSYIDRWVEHEAINWPRWMADQIRDADFVLCLGSPLYKVRCEQLGDPTVGRGARWEGALITDAMYADIVEAPTKFISVLLEGTSPADIPDVLRPYGYTYYEWSEGADGDELLYRRITGQPLLKPPPLGRVVVYP</sequence>
<dbReference type="Gene3D" id="3.40.50.10140">
    <property type="entry name" value="Toll/interleukin-1 receptor homology (TIR) domain"/>
    <property type="match status" value="1"/>
</dbReference>
<protein>
    <recommendedName>
        <fullName evidence="1">SEFIR domain-containing protein</fullName>
    </recommendedName>
</protein>
<evidence type="ECO:0000313" key="2">
    <source>
        <dbReference type="EMBL" id="GAA1780071.1"/>
    </source>
</evidence>
<dbReference type="InterPro" id="IPR000157">
    <property type="entry name" value="TIR_dom"/>
</dbReference>
<evidence type="ECO:0000313" key="3">
    <source>
        <dbReference type="Proteomes" id="UP001499938"/>
    </source>
</evidence>
<dbReference type="RefSeq" id="WP_344079919.1">
    <property type="nucleotide sequence ID" value="NZ_BAAAPO010000004.1"/>
</dbReference>
<dbReference type="PROSITE" id="PS51534">
    <property type="entry name" value="SEFIR"/>
    <property type="match status" value="1"/>
</dbReference>
<dbReference type="InterPro" id="IPR035897">
    <property type="entry name" value="Toll_tir_struct_dom_sf"/>
</dbReference>
<dbReference type="InterPro" id="IPR013568">
    <property type="entry name" value="SEFIR_dom"/>
</dbReference>
<accession>A0ABN2LBP3</accession>
<name>A0ABN2LBP3_9MICO</name>
<feature type="domain" description="SEFIR" evidence="1">
    <location>
        <begin position="7"/>
        <end position="150"/>
    </location>
</feature>
<organism evidence="2 3">
    <name type="scientific">Nostocoides veronense</name>
    <dbReference type="NCBI Taxonomy" id="330836"/>
    <lineage>
        <taxon>Bacteria</taxon>
        <taxon>Bacillati</taxon>
        <taxon>Actinomycetota</taxon>
        <taxon>Actinomycetes</taxon>
        <taxon>Micrococcales</taxon>
        <taxon>Intrasporangiaceae</taxon>
        <taxon>Nostocoides</taxon>
    </lineage>
</organism>
<gene>
    <name evidence="2" type="ORF">GCM10009811_01730</name>
</gene>
<keyword evidence="3" id="KW-1185">Reference proteome</keyword>
<evidence type="ECO:0000259" key="1">
    <source>
        <dbReference type="PROSITE" id="PS51534"/>
    </source>
</evidence>
<reference evidence="2 3" key="1">
    <citation type="journal article" date="2019" name="Int. J. Syst. Evol. Microbiol.">
        <title>The Global Catalogue of Microorganisms (GCM) 10K type strain sequencing project: providing services to taxonomists for standard genome sequencing and annotation.</title>
        <authorList>
            <consortium name="The Broad Institute Genomics Platform"/>
            <consortium name="The Broad Institute Genome Sequencing Center for Infectious Disease"/>
            <person name="Wu L."/>
            <person name="Ma J."/>
        </authorList>
    </citation>
    <scope>NUCLEOTIDE SEQUENCE [LARGE SCALE GENOMIC DNA]</scope>
    <source>
        <strain evidence="2 3">JCM 15592</strain>
    </source>
</reference>
<dbReference type="SUPFAM" id="SSF52200">
    <property type="entry name" value="Toll/Interleukin receptor TIR domain"/>
    <property type="match status" value="1"/>
</dbReference>
<dbReference type="Proteomes" id="UP001499938">
    <property type="component" value="Unassembled WGS sequence"/>
</dbReference>